<feature type="chain" id="PRO_5040452882" description="Inosine/uridine-preferring nucleoside hydrolase domain-containing protein" evidence="2">
    <location>
        <begin position="24"/>
        <end position="337"/>
    </location>
</feature>
<protein>
    <recommendedName>
        <fullName evidence="3">Inosine/uridine-preferring nucleoside hydrolase domain-containing protein</fullName>
    </recommendedName>
</protein>
<dbReference type="AlphaFoldDB" id="A0A9P0ALX5"/>
<dbReference type="PANTHER" id="PTHR46190:SF1">
    <property type="entry name" value="SI:CH211-201H21.5"/>
    <property type="match status" value="1"/>
</dbReference>
<evidence type="ECO:0000256" key="2">
    <source>
        <dbReference type="SAM" id="SignalP"/>
    </source>
</evidence>
<dbReference type="GO" id="GO:0016799">
    <property type="term" value="F:hydrolase activity, hydrolyzing N-glycosyl compounds"/>
    <property type="evidence" value="ECO:0007669"/>
    <property type="project" value="InterPro"/>
</dbReference>
<evidence type="ECO:0000313" key="4">
    <source>
        <dbReference type="EMBL" id="CAH0394381.1"/>
    </source>
</evidence>
<dbReference type="Pfam" id="PF01156">
    <property type="entry name" value="IU_nuc_hydro"/>
    <property type="match status" value="1"/>
</dbReference>
<evidence type="ECO:0000313" key="5">
    <source>
        <dbReference type="Proteomes" id="UP001152759"/>
    </source>
</evidence>
<accession>A0A9P0ALX5</accession>
<reference evidence="4" key="1">
    <citation type="submission" date="2021-12" db="EMBL/GenBank/DDBJ databases">
        <authorList>
            <person name="King R."/>
        </authorList>
    </citation>
    <scope>NUCLEOTIDE SEQUENCE</scope>
</reference>
<dbReference type="InterPro" id="IPR001910">
    <property type="entry name" value="Inosine/uridine_hydrolase_dom"/>
</dbReference>
<keyword evidence="2" id="KW-0732">Signal</keyword>
<keyword evidence="5" id="KW-1185">Reference proteome</keyword>
<organism evidence="4 5">
    <name type="scientific">Bemisia tabaci</name>
    <name type="common">Sweetpotato whitefly</name>
    <name type="synonym">Aleurodes tabaci</name>
    <dbReference type="NCBI Taxonomy" id="7038"/>
    <lineage>
        <taxon>Eukaryota</taxon>
        <taxon>Metazoa</taxon>
        <taxon>Ecdysozoa</taxon>
        <taxon>Arthropoda</taxon>
        <taxon>Hexapoda</taxon>
        <taxon>Insecta</taxon>
        <taxon>Pterygota</taxon>
        <taxon>Neoptera</taxon>
        <taxon>Paraneoptera</taxon>
        <taxon>Hemiptera</taxon>
        <taxon>Sternorrhyncha</taxon>
        <taxon>Aleyrodoidea</taxon>
        <taxon>Aleyrodidae</taxon>
        <taxon>Aleyrodinae</taxon>
        <taxon>Bemisia</taxon>
    </lineage>
</organism>
<dbReference type="Gene3D" id="3.90.245.10">
    <property type="entry name" value="Ribonucleoside hydrolase-like"/>
    <property type="match status" value="1"/>
</dbReference>
<feature type="domain" description="Inosine/uridine-preferring nucleoside hydrolase" evidence="3">
    <location>
        <begin position="29"/>
        <end position="317"/>
    </location>
</feature>
<proteinExistence type="inferred from homology"/>
<dbReference type="EMBL" id="OU963869">
    <property type="protein sequence ID" value="CAH0394381.1"/>
    <property type="molecule type" value="Genomic_DNA"/>
</dbReference>
<evidence type="ECO:0000259" key="3">
    <source>
        <dbReference type="Pfam" id="PF01156"/>
    </source>
</evidence>
<comment type="similarity">
    <text evidence="1">Belongs to the IUNH family.</text>
</comment>
<name>A0A9P0ALX5_BEMTA</name>
<evidence type="ECO:0000256" key="1">
    <source>
        <dbReference type="ARBA" id="ARBA00009176"/>
    </source>
</evidence>
<dbReference type="KEGG" id="btab:109044384"/>
<dbReference type="Proteomes" id="UP001152759">
    <property type="component" value="Chromosome 8"/>
</dbReference>
<dbReference type="PANTHER" id="PTHR46190">
    <property type="entry name" value="SI:CH211-201H21.5-RELATED"/>
    <property type="match status" value="1"/>
</dbReference>
<feature type="signal peptide" evidence="2">
    <location>
        <begin position="1"/>
        <end position="23"/>
    </location>
</feature>
<dbReference type="SUPFAM" id="SSF53590">
    <property type="entry name" value="Nucleoside hydrolase"/>
    <property type="match status" value="1"/>
</dbReference>
<dbReference type="InterPro" id="IPR036452">
    <property type="entry name" value="Ribo_hydro-like"/>
</dbReference>
<gene>
    <name evidence="4" type="ORF">BEMITA_LOCUS12690</name>
</gene>
<dbReference type="InterPro" id="IPR052775">
    <property type="entry name" value="IUN_hydrolase"/>
</dbReference>
<sequence>MLKHLVLRLLCAGLFGGAVMVDANPRLMVVDVDGGLDDEWALLALLRAQNLGLVRVLAITTVDGMTDINNVCVNTCRLLQVAQAPDIPMYRGIKNKDRETDYLYLYGKDGFGDLDWGWKPDLSRVKGMSAIEALARLTKEHPGEISLLCLGPLTNIAEAMRLQPDIASNLQEILIMGGNDPGKFGELGAEFNFLTDPESANAVLTQAKVPIMLLPVETCLNIELNFPWRWVSFKDTPNPAIQMFNRIERESLVFCYLEDTTFWGCDLFLACGFINPGVFQTTVATNARVETVGPRRGLIVADDTKEHNVVIVTRINSGVLRQEVLKSAETMELEPAD</sequence>